<dbReference type="Pfam" id="PF13186">
    <property type="entry name" value="SPASM"/>
    <property type="match status" value="1"/>
</dbReference>
<dbReference type="InterPro" id="IPR013785">
    <property type="entry name" value="Aldolase_TIM"/>
</dbReference>
<dbReference type="PANTHER" id="PTHR11228:SF7">
    <property type="entry name" value="PQQA PEPTIDE CYCLASE"/>
    <property type="match status" value="1"/>
</dbReference>
<dbReference type="Gene3D" id="3.20.20.70">
    <property type="entry name" value="Aldolase class I"/>
    <property type="match status" value="1"/>
</dbReference>
<evidence type="ECO:0000256" key="4">
    <source>
        <dbReference type="ARBA" id="ARBA00023014"/>
    </source>
</evidence>
<dbReference type="EMBL" id="CP009288">
    <property type="protein sequence ID" value="AIQ10961.1"/>
    <property type="molecule type" value="Genomic_DNA"/>
</dbReference>
<dbReference type="GO" id="GO:0003824">
    <property type="term" value="F:catalytic activity"/>
    <property type="evidence" value="ECO:0007669"/>
    <property type="project" value="InterPro"/>
</dbReference>
<dbReference type="Pfam" id="PF04055">
    <property type="entry name" value="Radical_SAM"/>
    <property type="match status" value="1"/>
</dbReference>
<name>A0A089HGA3_PAEDU</name>
<feature type="domain" description="4Fe4S-binding SPASM" evidence="6">
    <location>
        <begin position="323"/>
        <end position="381"/>
    </location>
</feature>
<dbReference type="STRING" id="44251.PDUR_02255"/>
<protein>
    <submittedName>
        <fullName evidence="7">Uncharacterized protein</fullName>
    </submittedName>
</protein>
<dbReference type="GO" id="GO:0051536">
    <property type="term" value="F:iron-sulfur cluster binding"/>
    <property type="evidence" value="ECO:0007669"/>
    <property type="project" value="UniProtKB-KW"/>
</dbReference>
<dbReference type="Proteomes" id="UP000029409">
    <property type="component" value="Chromosome"/>
</dbReference>
<feature type="domain" description="Radical SAM core" evidence="5">
    <location>
        <begin position="109"/>
        <end position="220"/>
    </location>
</feature>
<evidence type="ECO:0000256" key="1">
    <source>
        <dbReference type="ARBA" id="ARBA00022691"/>
    </source>
</evidence>
<evidence type="ECO:0000256" key="2">
    <source>
        <dbReference type="ARBA" id="ARBA00022723"/>
    </source>
</evidence>
<evidence type="ECO:0000313" key="8">
    <source>
        <dbReference type="Proteomes" id="UP000029409"/>
    </source>
</evidence>
<dbReference type="PANTHER" id="PTHR11228">
    <property type="entry name" value="RADICAL SAM DOMAIN PROTEIN"/>
    <property type="match status" value="1"/>
</dbReference>
<keyword evidence="4" id="KW-0411">Iron-sulfur</keyword>
<accession>A0A089HGA3</accession>
<dbReference type="eggNOG" id="COG0641">
    <property type="taxonomic scope" value="Bacteria"/>
</dbReference>
<keyword evidence="8" id="KW-1185">Reference proteome</keyword>
<keyword evidence="3" id="KW-0408">Iron</keyword>
<dbReference type="InterPro" id="IPR050377">
    <property type="entry name" value="Radical_SAM_PqqE_MftC-like"/>
</dbReference>
<dbReference type="GO" id="GO:0046872">
    <property type="term" value="F:metal ion binding"/>
    <property type="evidence" value="ECO:0007669"/>
    <property type="project" value="UniProtKB-KW"/>
</dbReference>
<dbReference type="SUPFAM" id="SSF102114">
    <property type="entry name" value="Radical SAM enzymes"/>
    <property type="match status" value="1"/>
</dbReference>
<dbReference type="InterPro" id="IPR058240">
    <property type="entry name" value="rSAM_sf"/>
</dbReference>
<dbReference type="InterPro" id="IPR023885">
    <property type="entry name" value="4Fe4S-binding_SPASM_dom"/>
</dbReference>
<dbReference type="InterPro" id="IPR007197">
    <property type="entry name" value="rSAM"/>
</dbReference>
<dbReference type="SFLD" id="SFLDG01067">
    <property type="entry name" value="SPASM/twitch_domain_containing"/>
    <property type="match status" value="1"/>
</dbReference>
<sequence>MGYFKLYPDVKYSKGKLRSTLYLLGHGRTIHLTKTETEILEVFLTKSIEEVQEKLGEQQTKEILNYLLLNSIGILYKNNVYVEGYSQNANFNLSGYFEPPFEIDNLYIQLTNQCSMNCGFCGKEDRIEFQGCNSCAVWNANNSNDHNITDLIDGLDQFSNFKIKNIIFSGGNPFQEWNHLLSAIERIHKFNGSNIFIHCPPTTIDEKKLESLLKYNITLIFNVFDSNSGKEESNEALQKAVSISEKYNINYQFNLFITSPDVKDYESKLDLMNKFNASKIHNTEMINYGQKLPKLISSITGQDRVEDISHFEYFYRDNFNSCLNKKLAIAFNGDILPCPFINKKLGNIYDDEGINGVVKNNLHKEYWERTKSSASLCANCENRYGCIDCVNLELKIEENEDLKEYMCTYDPELSRWINEKERSDFAWNL</sequence>
<evidence type="ECO:0000256" key="3">
    <source>
        <dbReference type="ARBA" id="ARBA00023004"/>
    </source>
</evidence>
<keyword evidence="1" id="KW-0949">S-adenosyl-L-methionine</keyword>
<dbReference type="SFLD" id="SFLDS00029">
    <property type="entry name" value="Radical_SAM"/>
    <property type="match status" value="1"/>
</dbReference>
<keyword evidence="2" id="KW-0479">Metal-binding</keyword>
<proteinExistence type="predicted"/>
<reference evidence="7 8" key="1">
    <citation type="submission" date="2014-08" db="EMBL/GenBank/DDBJ databases">
        <title>Comparative genomics of the Paenibacillus odorifer group.</title>
        <authorList>
            <person name="den Bakker H.C."/>
            <person name="Tsai Y.-C."/>
            <person name="Martin N."/>
            <person name="Korlach J."/>
            <person name="Wiedmann M."/>
        </authorList>
    </citation>
    <scope>NUCLEOTIDE SEQUENCE [LARGE SCALE GENOMIC DNA]</scope>
    <source>
        <strain evidence="7 8">DSM 1735</strain>
    </source>
</reference>
<evidence type="ECO:0000259" key="5">
    <source>
        <dbReference type="Pfam" id="PF04055"/>
    </source>
</evidence>
<gene>
    <name evidence="7" type="ORF">PDUR_02255</name>
</gene>
<evidence type="ECO:0000313" key="7">
    <source>
        <dbReference type="EMBL" id="AIQ10961.1"/>
    </source>
</evidence>
<organism evidence="7 8">
    <name type="scientific">Paenibacillus durus</name>
    <name type="common">Paenibacillus azotofixans</name>
    <dbReference type="NCBI Taxonomy" id="44251"/>
    <lineage>
        <taxon>Bacteria</taxon>
        <taxon>Bacillati</taxon>
        <taxon>Bacillota</taxon>
        <taxon>Bacilli</taxon>
        <taxon>Bacillales</taxon>
        <taxon>Paenibacillaceae</taxon>
        <taxon>Paenibacillus</taxon>
    </lineage>
</organism>
<dbReference type="CDD" id="cd01335">
    <property type="entry name" value="Radical_SAM"/>
    <property type="match status" value="1"/>
</dbReference>
<evidence type="ECO:0000259" key="6">
    <source>
        <dbReference type="Pfam" id="PF13186"/>
    </source>
</evidence>
<dbReference type="AlphaFoldDB" id="A0A089HGA3"/>
<dbReference type="KEGG" id="pdu:PDUR_02255"/>